<protein>
    <submittedName>
        <fullName evidence="2">Uncharacterized protein LOC113461380</fullName>
    </submittedName>
</protein>
<organism evidence="1 2">
    <name type="scientific">Phoenix dactylifera</name>
    <name type="common">Date palm</name>
    <dbReference type="NCBI Taxonomy" id="42345"/>
    <lineage>
        <taxon>Eukaryota</taxon>
        <taxon>Viridiplantae</taxon>
        <taxon>Streptophyta</taxon>
        <taxon>Embryophyta</taxon>
        <taxon>Tracheophyta</taxon>
        <taxon>Spermatophyta</taxon>
        <taxon>Magnoliopsida</taxon>
        <taxon>Liliopsida</taxon>
        <taxon>Arecaceae</taxon>
        <taxon>Coryphoideae</taxon>
        <taxon>Phoeniceae</taxon>
        <taxon>Phoenix</taxon>
    </lineage>
</organism>
<evidence type="ECO:0000313" key="1">
    <source>
        <dbReference type="Proteomes" id="UP000228380"/>
    </source>
</evidence>
<reference evidence="2" key="2">
    <citation type="submission" date="2025-08" db="UniProtKB">
        <authorList>
            <consortium name="RefSeq"/>
        </authorList>
    </citation>
    <scope>IDENTIFICATION</scope>
    <source>
        <tissue evidence="2">Young leaves</tissue>
    </source>
</reference>
<reference evidence="1" key="1">
    <citation type="journal article" date="2019" name="Nat. Commun.">
        <title>Genome-wide association mapping of date palm fruit traits.</title>
        <authorList>
            <person name="Hazzouri K.M."/>
            <person name="Gros-Balthazard M."/>
            <person name="Flowers J.M."/>
            <person name="Copetti D."/>
            <person name="Lemansour A."/>
            <person name="Lebrun M."/>
            <person name="Masmoudi K."/>
            <person name="Ferrand S."/>
            <person name="Dhar M.I."/>
            <person name="Fresquez Z.A."/>
            <person name="Rosas U."/>
            <person name="Zhang J."/>
            <person name="Talag J."/>
            <person name="Lee S."/>
            <person name="Kudrna D."/>
            <person name="Powell R.F."/>
            <person name="Leitch I.J."/>
            <person name="Krueger R.R."/>
            <person name="Wing R.A."/>
            <person name="Amiri K.M.A."/>
            <person name="Purugganan M.D."/>
        </authorList>
    </citation>
    <scope>NUCLEOTIDE SEQUENCE [LARGE SCALE GENOMIC DNA]</scope>
    <source>
        <strain evidence="1">cv. Khalas</strain>
    </source>
</reference>
<dbReference type="RefSeq" id="XP_038983804.1">
    <property type="nucleotide sequence ID" value="XM_039127876.1"/>
</dbReference>
<gene>
    <name evidence="2" type="primary">LOC113461380</name>
</gene>
<keyword evidence="1" id="KW-1185">Reference proteome</keyword>
<sequence length="110" mass="11868">MVRAAPDTQHAGSRRVVFKLSLAPGVQSWHPASREWHLSSMFQVSTSHGSWSAGTSTAYPAICSGWLVLGGELGSGVITISLVDDQVAMQAGKRWEDQMAMTMTMTMTVL</sequence>
<dbReference type="KEGG" id="pda:113461380"/>
<dbReference type="Proteomes" id="UP000228380">
    <property type="component" value="Chromosome 7"/>
</dbReference>
<name>A0A8B9AKI9_PHODC</name>
<evidence type="ECO:0000313" key="2">
    <source>
        <dbReference type="RefSeq" id="XP_038983804.1"/>
    </source>
</evidence>
<dbReference type="AlphaFoldDB" id="A0A8B9AKI9"/>
<proteinExistence type="predicted"/>
<accession>A0A8B9AKI9</accession>
<dbReference type="GeneID" id="113461380"/>